<dbReference type="Gene3D" id="3.40.640.10">
    <property type="entry name" value="Type I PLP-dependent aspartate aminotransferase-like (Major domain)"/>
    <property type="match status" value="1"/>
</dbReference>
<dbReference type="InterPro" id="IPR015421">
    <property type="entry name" value="PyrdxlP-dep_Trfase_major"/>
</dbReference>
<evidence type="ECO:0000313" key="5">
    <source>
        <dbReference type="Proteomes" id="UP000305546"/>
    </source>
</evidence>
<evidence type="ECO:0000256" key="2">
    <source>
        <dbReference type="ARBA" id="ARBA00022898"/>
    </source>
</evidence>
<protein>
    <recommendedName>
        <fullName evidence="3">Aromatic amino acid beta-eliminating lyase/threonine aldolase domain-containing protein</fullName>
    </recommendedName>
</protein>
<dbReference type="InterPro" id="IPR015424">
    <property type="entry name" value="PyrdxlP-dep_Trfase"/>
</dbReference>
<dbReference type="GO" id="GO:0016829">
    <property type="term" value="F:lyase activity"/>
    <property type="evidence" value="ECO:0007669"/>
    <property type="project" value="InterPro"/>
</dbReference>
<dbReference type="OrthoDB" id="9764079at2"/>
<dbReference type="EMBL" id="VDFW01000028">
    <property type="protein sequence ID" value="TNC22275.1"/>
    <property type="molecule type" value="Genomic_DNA"/>
</dbReference>
<evidence type="ECO:0000256" key="1">
    <source>
        <dbReference type="ARBA" id="ARBA00001933"/>
    </source>
</evidence>
<dbReference type="InterPro" id="IPR001597">
    <property type="entry name" value="ArAA_b-elim_lyase/Thr_aldolase"/>
</dbReference>
<organism evidence="4 5">
    <name type="scientific">Amycolatopsis alkalitolerans</name>
    <dbReference type="NCBI Taxonomy" id="2547244"/>
    <lineage>
        <taxon>Bacteria</taxon>
        <taxon>Bacillati</taxon>
        <taxon>Actinomycetota</taxon>
        <taxon>Actinomycetes</taxon>
        <taxon>Pseudonocardiales</taxon>
        <taxon>Pseudonocardiaceae</taxon>
        <taxon>Amycolatopsis</taxon>
    </lineage>
</organism>
<feature type="domain" description="Aromatic amino acid beta-eliminating lyase/threonine aldolase" evidence="3">
    <location>
        <begin position="25"/>
        <end position="74"/>
    </location>
</feature>
<keyword evidence="5" id="KW-1185">Reference proteome</keyword>
<accession>A0A5C4LTY3</accession>
<evidence type="ECO:0000313" key="4">
    <source>
        <dbReference type="EMBL" id="TNC22275.1"/>
    </source>
</evidence>
<keyword evidence="2" id="KW-0663">Pyridoxal phosphate</keyword>
<dbReference type="SUPFAM" id="SSF53383">
    <property type="entry name" value="PLP-dependent transferases"/>
    <property type="match status" value="1"/>
</dbReference>
<comment type="cofactor">
    <cofactor evidence="1">
        <name>pyridoxal 5'-phosphate</name>
        <dbReference type="ChEBI" id="CHEBI:597326"/>
    </cofactor>
</comment>
<dbReference type="Proteomes" id="UP000305546">
    <property type="component" value="Unassembled WGS sequence"/>
</dbReference>
<dbReference type="Pfam" id="PF01212">
    <property type="entry name" value="Beta_elim_lyase"/>
    <property type="match status" value="1"/>
</dbReference>
<dbReference type="PANTHER" id="PTHR32325:SF4">
    <property type="entry name" value="TRYPTOPHANASE"/>
    <property type="match status" value="1"/>
</dbReference>
<evidence type="ECO:0000259" key="3">
    <source>
        <dbReference type="Pfam" id="PF01212"/>
    </source>
</evidence>
<dbReference type="GO" id="GO:0006520">
    <property type="term" value="P:amino acid metabolic process"/>
    <property type="evidence" value="ECO:0007669"/>
    <property type="project" value="InterPro"/>
</dbReference>
<dbReference type="PANTHER" id="PTHR32325">
    <property type="entry name" value="BETA-ELIMINATING LYASE-LIKE PROTEIN-RELATED"/>
    <property type="match status" value="1"/>
</dbReference>
<dbReference type="RefSeq" id="WP_139099467.1">
    <property type="nucleotide sequence ID" value="NZ_VDFW01000028.1"/>
</dbReference>
<dbReference type="AlphaFoldDB" id="A0A5C4LTY3"/>
<proteinExistence type="predicted"/>
<sequence>MFCGRGAGAGSAFAAADFLESPAANRVRYVVLTVTNNANGGRPVSVSTVSGARSLCDRYGIPRFFDVSQFVQNLDLNARRDAGYAESPSRQVATTFTSGLYLAGRCGFWGSVRRCSGGGCVPAIKLMQIAFSKDHPFGCIVGIPNGGGWGWR</sequence>
<gene>
    <name evidence="4" type="ORF">FG385_25990</name>
</gene>
<comment type="caution">
    <text evidence="4">The sequence shown here is derived from an EMBL/GenBank/DDBJ whole genome shotgun (WGS) entry which is preliminary data.</text>
</comment>
<name>A0A5C4LTY3_9PSEU</name>
<reference evidence="4 5" key="1">
    <citation type="submission" date="2019-06" db="EMBL/GenBank/DDBJ databases">
        <title>Amycolatopsis alkalitolerans sp. nov., isolated from Gastrodia elata Blume.</title>
        <authorList>
            <person name="Narsing Rao M.P."/>
            <person name="Li W.J."/>
        </authorList>
    </citation>
    <scope>NUCLEOTIDE SEQUENCE [LARGE SCALE GENOMIC DNA]</scope>
    <source>
        <strain evidence="4 5">SYSUP0005</strain>
    </source>
</reference>